<accession>A0ABU3THF7</accession>
<name>A0ABU3THF7_9BACT</name>
<comment type="caution">
    <text evidence="2">The sequence shown here is derived from an EMBL/GenBank/DDBJ whole genome shotgun (WGS) entry which is preliminary data.</text>
</comment>
<reference evidence="2 3" key="1">
    <citation type="submission" date="2023-10" db="EMBL/GenBank/DDBJ databases">
        <title>Hymenobacter endophyticus sp. nov., an isolate from the leaf tissues of wheat.</title>
        <authorList>
            <person name="Dai Y."/>
        </authorList>
    </citation>
    <scope>NUCLEOTIDE SEQUENCE [LARGE SCALE GENOMIC DNA]</scope>
    <source>
        <strain evidence="2 3">ZK17L-C2</strain>
    </source>
</reference>
<gene>
    <name evidence="2" type="ORF">ROI90_10420</name>
</gene>
<keyword evidence="3" id="KW-1185">Reference proteome</keyword>
<evidence type="ECO:0000313" key="3">
    <source>
        <dbReference type="Proteomes" id="UP001250698"/>
    </source>
</evidence>
<proteinExistence type="predicted"/>
<organism evidence="2 3">
    <name type="scientific">Hymenobacter endophyticus</name>
    <dbReference type="NCBI Taxonomy" id="3076335"/>
    <lineage>
        <taxon>Bacteria</taxon>
        <taxon>Pseudomonadati</taxon>
        <taxon>Bacteroidota</taxon>
        <taxon>Cytophagia</taxon>
        <taxon>Cytophagales</taxon>
        <taxon>Hymenobacteraceae</taxon>
        <taxon>Hymenobacter</taxon>
    </lineage>
</organism>
<protein>
    <submittedName>
        <fullName evidence="2">Uncharacterized protein</fullName>
    </submittedName>
</protein>
<evidence type="ECO:0000256" key="1">
    <source>
        <dbReference type="SAM" id="MobiDB-lite"/>
    </source>
</evidence>
<feature type="compositionally biased region" description="Basic residues" evidence="1">
    <location>
        <begin position="147"/>
        <end position="157"/>
    </location>
</feature>
<dbReference type="Proteomes" id="UP001250698">
    <property type="component" value="Unassembled WGS sequence"/>
</dbReference>
<dbReference type="EMBL" id="JAWDJT010000006">
    <property type="protein sequence ID" value="MDU0370809.1"/>
    <property type="molecule type" value="Genomic_DNA"/>
</dbReference>
<evidence type="ECO:0000313" key="2">
    <source>
        <dbReference type="EMBL" id="MDU0370809.1"/>
    </source>
</evidence>
<feature type="region of interest" description="Disordered" evidence="1">
    <location>
        <begin position="129"/>
        <end position="157"/>
    </location>
</feature>
<sequence length="157" mass="17132">MHSQSETRMGPLPTLGATSAPVLPCLPASGFSPLGSPETPAEKKIATRVANSSEKLLPLHPASEGGALHGLDAKNFFRLVLGKRQNSRLPLHPGSTRRNGYHELETKKTIKTFLLRFLEKAKRGVTFAPRFNGRGGNEKDENATKFASKKSFQKVLQ</sequence>